<accession>A0A1E5QJJ8</accession>
<dbReference type="GO" id="GO:0002949">
    <property type="term" value="P:tRNA threonylcarbamoyladenosine modification"/>
    <property type="evidence" value="ECO:0007669"/>
    <property type="project" value="InterPro"/>
</dbReference>
<protein>
    <submittedName>
        <fullName evidence="2">tRNA (Adenosine(37)-N6)-threonylcarbamoyltransferase complex dimerization subunit type 1 TsaB</fullName>
    </submittedName>
</protein>
<keyword evidence="2" id="KW-0808">Transferase</keyword>
<feature type="domain" description="Gcp-like" evidence="1">
    <location>
        <begin position="57"/>
        <end position="157"/>
    </location>
</feature>
<evidence type="ECO:0000259" key="1">
    <source>
        <dbReference type="Pfam" id="PF00814"/>
    </source>
</evidence>
<dbReference type="Gene3D" id="3.30.420.40">
    <property type="match status" value="1"/>
</dbReference>
<dbReference type="AlphaFoldDB" id="A0A1E5QJJ8"/>
<dbReference type="InterPro" id="IPR043129">
    <property type="entry name" value="ATPase_NBD"/>
</dbReference>
<evidence type="ECO:0000313" key="2">
    <source>
        <dbReference type="EMBL" id="OEJ74764.1"/>
    </source>
</evidence>
<dbReference type="Pfam" id="PF00814">
    <property type="entry name" value="TsaD"/>
    <property type="match status" value="1"/>
</dbReference>
<dbReference type="STRING" id="1781255.BH720_12855"/>
<name>A0A1E5QJJ8_9CYAN</name>
<proteinExistence type="predicted"/>
<reference evidence="2" key="1">
    <citation type="submission" date="2016-09" db="EMBL/GenBank/DDBJ databases">
        <title>Draft genome of thermotolerant cyanobacterium Desertifilum sp. strain IPPAS B-1220.</title>
        <authorList>
            <person name="Sinetova M.A."/>
            <person name="Bolakhan K."/>
            <person name="Zayadan B.K."/>
            <person name="Mironov K.S."/>
            <person name="Ustinova V."/>
            <person name="Kupriyanova E.V."/>
            <person name="Sidorov R.A."/>
            <person name="Skrypnik A.N."/>
            <person name="Gogoleva N.E."/>
            <person name="Gogolev Y.V."/>
            <person name="Los D.A."/>
        </authorList>
    </citation>
    <scope>NUCLEOTIDE SEQUENCE [LARGE SCALE GENOMIC DNA]</scope>
    <source>
        <strain evidence="2">IPPAS B-1220</strain>
    </source>
</reference>
<sequence length="214" mass="23870">MNSTQSSYGLALHTCSPQLGIAIANFAETRRQQTWNLGREILNQMHLLLAEFLTPQTWSDLAFLAVAKGPGSFTGTRLGVVTARTLAQQLQIPLFAVSTLAAIAWKEAQQQEFNRPLCIAVQMPAQREQLFAGVYQIEAPQKLTTLWSDRAISPSDWQNLLQTLNQPYHQIEAPNELGDSAASLLELAHLDWLAGQRPHWQEALPFYGQHPVES</sequence>
<gene>
    <name evidence="2" type="ORF">BH720_12855</name>
</gene>
<dbReference type="NCBIfam" id="TIGR03725">
    <property type="entry name" value="T6A_YeaZ"/>
    <property type="match status" value="1"/>
</dbReference>
<dbReference type="InterPro" id="IPR022496">
    <property type="entry name" value="T6A_TsaB"/>
</dbReference>
<dbReference type="OrthoDB" id="9784166at2"/>
<dbReference type="InterPro" id="IPR000905">
    <property type="entry name" value="Gcp-like_dom"/>
</dbReference>
<dbReference type="SUPFAM" id="SSF53067">
    <property type="entry name" value="Actin-like ATPase domain"/>
    <property type="match status" value="2"/>
</dbReference>
<comment type="caution">
    <text evidence="2">The sequence shown here is derived from an EMBL/GenBank/DDBJ whole genome shotgun (WGS) entry which is preliminary data.</text>
</comment>
<dbReference type="EMBL" id="MJGC01000061">
    <property type="protein sequence ID" value="OEJ74764.1"/>
    <property type="molecule type" value="Genomic_DNA"/>
</dbReference>
<dbReference type="GO" id="GO:0016740">
    <property type="term" value="F:transferase activity"/>
    <property type="evidence" value="ECO:0007669"/>
    <property type="project" value="UniProtKB-KW"/>
</dbReference>
<organism evidence="2">
    <name type="scientific">Desertifilum tharense IPPAS B-1220</name>
    <dbReference type="NCBI Taxonomy" id="1781255"/>
    <lineage>
        <taxon>Bacteria</taxon>
        <taxon>Bacillati</taxon>
        <taxon>Cyanobacteriota</taxon>
        <taxon>Cyanophyceae</taxon>
        <taxon>Desertifilales</taxon>
        <taxon>Desertifilaceae</taxon>
        <taxon>Desertifilum</taxon>
    </lineage>
</organism>